<evidence type="ECO:0000256" key="1">
    <source>
        <dbReference type="SAM" id="MobiDB-lite"/>
    </source>
</evidence>
<dbReference type="AlphaFoldDB" id="A0A5N7B0Y8"/>
<dbReference type="InterPro" id="IPR035994">
    <property type="entry name" value="Nucleoside_phosphorylase_sf"/>
</dbReference>
<dbReference type="EMBL" id="ML736255">
    <property type="protein sequence ID" value="KAE8375663.1"/>
    <property type="molecule type" value="Genomic_DNA"/>
</dbReference>
<protein>
    <submittedName>
        <fullName evidence="2">Nucleoside phosphorylase domain-containing protein</fullName>
    </submittedName>
</protein>
<dbReference type="OrthoDB" id="1577640at2759"/>
<dbReference type="InterPro" id="IPR053137">
    <property type="entry name" value="NLR-like"/>
</dbReference>
<reference evidence="2 3" key="1">
    <citation type="submission" date="2019-04" db="EMBL/GenBank/DDBJ databases">
        <title>Friends and foes A comparative genomics studyof 23 Aspergillus species from section Flavi.</title>
        <authorList>
            <consortium name="DOE Joint Genome Institute"/>
            <person name="Kjaerbolling I."/>
            <person name="Vesth T."/>
            <person name="Frisvad J.C."/>
            <person name="Nybo J.L."/>
            <person name="Theobald S."/>
            <person name="Kildgaard S."/>
            <person name="Isbrandt T."/>
            <person name="Kuo A."/>
            <person name="Sato A."/>
            <person name="Lyhne E.K."/>
            <person name="Kogle M.E."/>
            <person name="Wiebenga A."/>
            <person name="Kun R.S."/>
            <person name="Lubbers R.J."/>
            <person name="Makela M.R."/>
            <person name="Barry K."/>
            <person name="Chovatia M."/>
            <person name="Clum A."/>
            <person name="Daum C."/>
            <person name="Haridas S."/>
            <person name="He G."/>
            <person name="LaButti K."/>
            <person name="Lipzen A."/>
            <person name="Mondo S."/>
            <person name="Riley R."/>
            <person name="Salamov A."/>
            <person name="Simmons B.A."/>
            <person name="Magnuson J.K."/>
            <person name="Henrissat B."/>
            <person name="Mortensen U.H."/>
            <person name="Larsen T.O."/>
            <person name="Devries R.P."/>
            <person name="Grigoriev I.V."/>
            <person name="Machida M."/>
            <person name="Baker S.E."/>
            <person name="Andersen M.R."/>
        </authorList>
    </citation>
    <scope>NUCLEOTIDE SEQUENCE [LARGE SCALE GENOMIC DNA]</scope>
    <source>
        <strain evidence="2 3">IBT 29228</strain>
    </source>
</reference>
<name>A0A5N7B0Y8_9EURO</name>
<dbReference type="PANTHER" id="PTHR46082">
    <property type="entry name" value="ATP/GTP-BINDING PROTEIN-RELATED"/>
    <property type="match status" value="1"/>
</dbReference>
<feature type="region of interest" description="Disordered" evidence="1">
    <location>
        <begin position="157"/>
        <end position="189"/>
    </location>
</feature>
<dbReference type="PANTHER" id="PTHR46082:SF11">
    <property type="entry name" value="AAA+ ATPASE DOMAIN-CONTAINING PROTEIN-RELATED"/>
    <property type="match status" value="1"/>
</dbReference>
<dbReference type="Proteomes" id="UP000326198">
    <property type="component" value="Unassembled WGS sequence"/>
</dbReference>
<dbReference type="GO" id="GO:0009116">
    <property type="term" value="P:nucleoside metabolic process"/>
    <property type="evidence" value="ECO:0007669"/>
    <property type="project" value="InterPro"/>
</dbReference>
<sequence length="264" mass="28156">MVGWIYALPIERAAAECILDEKHESPTHLHPSDHNQYVLGNIGPHNVAITCLPAGTHGTTSAAAVSQQMLSGFPNIRFGLVVGIGGGIPSADRDIRLGDVVISQPGGKALHGGQFEWTGKLDAPPPILLNALSTVQSKHLGKGIKFRNYLDEFTQKYPQFSPPGQHQHQDQDVLYASPDGGDGGGGEKETIVSRPARAGSRPVAHYGLVASGNQVIKAASMRDKLKGDLGDVFCVEMEAAGLMNNFPCLVIRGISDYANHHKND</sequence>
<evidence type="ECO:0000313" key="2">
    <source>
        <dbReference type="EMBL" id="KAE8375663.1"/>
    </source>
</evidence>
<accession>A0A5N7B0Y8</accession>
<dbReference type="Gene3D" id="3.40.50.1580">
    <property type="entry name" value="Nucleoside phosphorylase domain"/>
    <property type="match status" value="1"/>
</dbReference>
<proteinExistence type="predicted"/>
<keyword evidence="3" id="KW-1185">Reference proteome</keyword>
<gene>
    <name evidence="2" type="ORF">BDV26DRAFT_299515</name>
</gene>
<dbReference type="GO" id="GO:0003824">
    <property type="term" value="F:catalytic activity"/>
    <property type="evidence" value="ECO:0007669"/>
    <property type="project" value="InterPro"/>
</dbReference>
<dbReference type="SUPFAM" id="SSF53167">
    <property type="entry name" value="Purine and uridine phosphorylases"/>
    <property type="match status" value="1"/>
</dbReference>
<feature type="compositionally biased region" description="Polar residues" evidence="1">
    <location>
        <begin position="157"/>
        <end position="166"/>
    </location>
</feature>
<evidence type="ECO:0000313" key="3">
    <source>
        <dbReference type="Proteomes" id="UP000326198"/>
    </source>
</evidence>
<organism evidence="2 3">
    <name type="scientific">Aspergillus bertholletiae</name>
    <dbReference type="NCBI Taxonomy" id="1226010"/>
    <lineage>
        <taxon>Eukaryota</taxon>
        <taxon>Fungi</taxon>
        <taxon>Dikarya</taxon>
        <taxon>Ascomycota</taxon>
        <taxon>Pezizomycotina</taxon>
        <taxon>Eurotiomycetes</taxon>
        <taxon>Eurotiomycetidae</taxon>
        <taxon>Eurotiales</taxon>
        <taxon>Aspergillaceae</taxon>
        <taxon>Aspergillus</taxon>
        <taxon>Aspergillus subgen. Circumdati</taxon>
    </lineage>
</organism>